<evidence type="ECO:0000259" key="15">
    <source>
        <dbReference type="Pfam" id="PF14850"/>
    </source>
</evidence>
<evidence type="ECO:0000259" key="14">
    <source>
        <dbReference type="Pfam" id="PF01619"/>
    </source>
</evidence>
<dbReference type="InterPro" id="IPR016160">
    <property type="entry name" value="Ald_DH_CS_CYS"/>
</dbReference>
<dbReference type="NCBIfam" id="TIGR01238">
    <property type="entry name" value="D1pyr5carbox3"/>
    <property type="match status" value="1"/>
</dbReference>
<feature type="domain" description="Aldehyde dehydrogenase" evidence="13">
    <location>
        <begin position="850"/>
        <end position="1292"/>
    </location>
</feature>
<feature type="domain" description="Proline dehydrogenase" evidence="14">
    <location>
        <begin position="473"/>
        <end position="764"/>
    </location>
</feature>
<dbReference type="Pfam" id="PF00171">
    <property type="entry name" value="Aldedh"/>
    <property type="match status" value="1"/>
</dbReference>
<protein>
    <recommendedName>
        <fullName evidence="11">Arginase</fullName>
        <ecNumber evidence="11">3.5.3.1</ecNumber>
    </recommendedName>
</protein>
<dbReference type="PROSITE" id="PS01053">
    <property type="entry name" value="ARGINASE_1"/>
    <property type="match status" value="1"/>
</dbReference>
<evidence type="ECO:0000256" key="9">
    <source>
        <dbReference type="ARBA" id="ARBA00023211"/>
    </source>
</evidence>
<evidence type="ECO:0000256" key="10">
    <source>
        <dbReference type="ARBA" id="ARBA00048142"/>
    </source>
</evidence>
<dbReference type="PRINTS" id="PR00116">
    <property type="entry name" value="ARGINASE"/>
</dbReference>
<name>A0ABT1WCL8_9BURK</name>
<dbReference type="CDD" id="cd09989">
    <property type="entry name" value="Arginase"/>
    <property type="match status" value="1"/>
</dbReference>
<dbReference type="PROSITE" id="PS51409">
    <property type="entry name" value="ARGINASE_2"/>
    <property type="match status" value="1"/>
</dbReference>
<dbReference type="GO" id="GO:0004657">
    <property type="term" value="F:proline dehydrogenase activity"/>
    <property type="evidence" value="ECO:0007669"/>
    <property type="project" value="UniProtKB-EC"/>
</dbReference>
<dbReference type="InterPro" id="IPR020855">
    <property type="entry name" value="Ureohydrolase_Mn_BS"/>
</dbReference>
<organism evidence="16 17">
    <name type="scientific">Limnobacter humi</name>
    <dbReference type="NCBI Taxonomy" id="1778671"/>
    <lineage>
        <taxon>Bacteria</taxon>
        <taxon>Pseudomonadati</taxon>
        <taxon>Pseudomonadota</taxon>
        <taxon>Betaproteobacteria</taxon>
        <taxon>Burkholderiales</taxon>
        <taxon>Burkholderiaceae</taxon>
        <taxon>Limnobacter</taxon>
    </lineage>
</organism>
<keyword evidence="8" id="KW-0520">NAD</keyword>
<dbReference type="InterPro" id="IPR029041">
    <property type="entry name" value="FAD-linked_oxidoreductase-like"/>
</dbReference>
<evidence type="ECO:0000256" key="7">
    <source>
        <dbReference type="ARBA" id="ARBA00023002"/>
    </source>
</evidence>
<evidence type="ECO:0000259" key="13">
    <source>
        <dbReference type="Pfam" id="PF00171"/>
    </source>
</evidence>
<dbReference type="NCBIfam" id="NF008869">
    <property type="entry name" value="PRK11904.1"/>
    <property type="match status" value="1"/>
</dbReference>
<comment type="pathway">
    <text evidence="2">Amino-acid degradation; L-proline degradation into L-glutamate; L-glutamate from L-proline: step 2/2.</text>
</comment>
<dbReference type="PROSITE" id="PS00070">
    <property type="entry name" value="ALDEHYDE_DEHYDR_CYS"/>
    <property type="match status" value="1"/>
</dbReference>
<keyword evidence="4" id="KW-0056">Arginine metabolism</keyword>
<evidence type="ECO:0000256" key="6">
    <source>
        <dbReference type="ARBA" id="ARBA00022801"/>
    </source>
</evidence>
<dbReference type="Gene3D" id="3.40.605.10">
    <property type="entry name" value="Aldehyde Dehydrogenase, Chain A, domain 1"/>
    <property type="match status" value="1"/>
</dbReference>
<comment type="similarity">
    <text evidence="12">Belongs to the arginase family.</text>
</comment>
<comment type="caution">
    <text evidence="16">The sequence shown here is derived from an EMBL/GenBank/DDBJ whole genome shotgun (WGS) entry which is preliminary data.</text>
</comment>
<comment type="pathway">
    <text evidence="3">Nitrogen metabolism; urea cycle; L-ornithine and urea from L-arginine: step 1/1.</text>
</comment>
<evidence type="ECO:0000256" key="8">
    <source>
        <dbReference type="ARBA" id="ARBA00023027"/>
    </source>
</evidence>
<keyword evidence="17" id="KW-1185">Reference proteome</keyword>
<keyword evidence="6" id="KW-0378">Hydrolase</keyword>
<keyword evidence="9" id="KW-0464">Manganese</keyword>
<comment type="cofactor">
    <cofactor evidence="1">
        <name>Mn(2+)</name>
        <dbReference type="ChEBI" id="CHEBI:29035"/>
    </cofactor>
</comment>
<evidence type="ECO:0000256" key="1">
    <source>
        <dbReference type="ARBA" id="ARBA00001936"/>
    </source>
</evidence>
<dbReference type="InterPro" id="IPR050485">
    <property type="entry name" value="Proline_metab_enzyme"/>
</dbReference>
<dbReference type="SUPFAM" id="SSF51730">
    <property type="entry name" value="FAD-linked oxidoreductase"/>
    <property type="match status" value="1"/>
</dbReference>
<reference evidence="16 17" key="1">
    <citation type="submission" date="2022-07" db="EMBL/GenBank/DDBJ databases">
        <authorList>
            <person name="Xamxidin M."/>
            <person name="Wu M."/>
        </authorList>
    </citation>
    <scope>NUCLEOTIDE SEQUENCE [LARGE SCALE GENOMIC DNA]</scope>
    <source>
        <strain evidence="16 17">NBRC 111650</strain>
    </source>
</reference>
<dbReference type="Proteomes" id="UP001204142">
    <property type="component" value="Unassembled WGS sequence"/>
</dbReference>
<dbReference type="InterPro" id="IPR015590">
    <property type="entry name" value="Aldehyde_DH_dom"/>
</dbReference>
<dbReference type="InterPro" id="IPR005933">
    <property type="entry name" value="PutA_C"/>
</dbReference>
<sequence length="1469" mass="159278">MNPANTPAAIKNALCVVGAPTDVGTTYTGCAGGPAALRCGGLVAQLTHLGWAVQDVGDLQGPAVQHRHRVDGYRNLPEAMAWVTHIRDAVAQALHRGEVPLLLGGDHSLAMGSIAAVAAHCKTHNRPLRVVWVDAHADINTAKTSPSGNLHGMPLAALCGWGPAELLEVLNPGHAAPCLQSGQITQIGVRSVDPGEQGLLDESQVQVFTMQHIRELGMDAVMQRALQGVEPGTHVHVSFDVDCLDPQDAPGVGTPVAGGPSLQQMQQCMLRLAQTGCVGSVDLVEFNPSADLTGQTLQHTLALLRMLLDQRHGLRRLHRMEEAQAVSLMLENFPSDRLDDAAIERRTLEHIHRVRQQRSHAIGVDVLMQEFGLSTDEGVALMSLAEALLRIPDPRTREALIQDKLSHADWKAHLGHSDSTLVNAATWGLLVASKLKHGSERLVRRAVELAVGIMGKQFVMAETIEAGLLAAQSGPFCSFDMLGEAAQSDAEAQGYLRSYHQAIDCLQRALQHRPLPAEGFHWQAHSLSIKLSALHPRYETAQREQVHASLYPRLLSLCLACKSAGLLVNLDAEESERLELSMDLFERLALEPALQGWQGLGWVIQAYQTRAPAVVDWVIQLARTSGRHIPVRLVKGAYWDSEIKKAQQQGLSAFPVFTQKVHTDLSYALCAWRLLQHHELVLPQLATHNAHTYALVEHMVQQQGVTRFELQCLFGMGESLYSESMHTGAHTTRVYAPIGAQAQLLPYLVRRLLENGANTSFVNQLLDPHIDPTTLAQHPWTVLHQQRPTANPACRMPAQVYDRPNSPGIDLHCPATAHRWAQALAHRQAHAWLAYPVLPASPHASKGPWRDVFNPAAPTERVGQVQWSTPDDVQQALRDAAARAAAWSCSAHSTRVACMNALAVELSRHAEDLMALLVLEAGKTWANALAEWREAIDFCFYYAAQLERLPENPGQATGGVAVCISPWNFPLAIFMGQIAAALAAGYPVIAKPAEQTPLIAHQAMQCIHRALARVHQPTAVVQCLPGDGTVGQALCAAQAVRLVMFTGSLSVARLIEASLLKAAGPRSPAQLVAETGGQNALWVDSSAHLEQVVQDVLHAAFDSAGQRCSALRLLCVHSSIADTLLNKLKAALATRTLGNPIHPQTDMGPMIDGHARDRVQAHVLSLESQGMTVWQCAQHRRQQAQQPGYFLAPALVEVHGLDLLAEEVFGPVLHVWRCPAGVWSQRMAAVNALGYGLTAGVHSRLGTFQAWVQQRARVGNLYINRNQVGAVVGSQPFGGRGLSGTGPKAGGPLMLPFLMHRAEWSLVQAASAPPGLLLPGPTGERNTYHLLPRSLVWCTAQEADALLLQVMAVCHAGAQACILHSATLNWPRWLASLPEPIQQRVQGVHTIDWTRLDGVLCEHDSALQSTLRRQLLHHCAALVPVIVQTSDGVYPLYRLFHEQAVCNNTAATGGNVDLLSSPAPQAMAK</sequence>
<evidence type="ECO:0000256" key="3">
    <source>
        <dbReference type="ARBA" id="ARBA00005098"/>
    </source>
</evidence>
<dbReference type="Pfam" id="PF00491">
    <property type="entry name" value="Arginase"/>
    <property type="match status" value="1"/>
</dbReference>
<dbReference type="Gene3D" id="3.20.20.220">
    <property type="match status" value="2"/>
</dbReference>
<dbReference type="InterPro" id="IPR024089">
    <property type="entry name" value="PRODH_PutA_dom_I/II"/>
</dbReference>
<keyword evidence="7 16" id="KW-0560">Oxidoreductase</keyword>
<dbReference type="RefSeq" id="WP_256762940.1">
    <property type="nucleotide sequence ID" value="NZ_JANIGO010000001.1"/>
</dbReference>
<dbReference type="PANTHER" id="PTHR42862">
    <property type="entry name" value="DELTA-1-PYRROLINE-5-CARBOXYLATE DEHYDROGENASE 1, ISOFORM A-RELATED"/>
    <property type="match status" value="1"/>
</dbReference>
<dbReference type="NCBIfam" id="TIGR01229">
    <property type="entry name" value="rocF_arginase"/>
    <property type="match status" value="1"/>
</dbReference>
<dbReference type="EMBL" id="JANIGO010000001">
    <property type="protein sequence ID" value="MCQ8895262.1"/>
    <property type="molecule type" value="Genomic_DNA"/>
</dbReference>
<dbReference type="SUPFAM" id="SSF81935">
    <property type="entry name" value="N-terminal domain of bifunctional PutA protein"/>
    <property type="match status" value="1"/>
</dbReference>
<dbReference type="InterPro" id="IPR014033">
    <property type="entry name" value="Arginase"/>
</dbReference>
<keyword evidence="5" id="KW-0479">Metal-binding</keyword>
<evidence type="ECO:0000313" key="17">
    <source>
        <dbReference type="Proteomes" id="UP001204142"/>
    </source>
</evidence>
<dbReference type="InterPro" id="IPR016162">
    <property type="entry name" value="Ald_DH_N"/>
</dbReference>
<evidence type="ECO:0000313" key="16">
    <source>
        <dbReference type="EMBL" id="MCQ8895262.1"/>
    </source>
</evidence>
<dbReference type="Pfam" id="PF01619">
    <property type="entry name" value="Pro_dh"/>
    <property type="match status" value="1"/>
</dbReference>
<proteinExistence type="inferred from homology"/>
<gene>
    <name evidence="16" type="primary">putA</name>
    <name evidence="16" type="ORF">NQT62_02265</name>
</gene>
<dbReference type="SUPFAM" id="SSF53720">
    <property type="entry name" value="ALDH-like"/>
    <property type="match status" value="1"/>
</dbReference>
<dbReference type="InterPro" id="IPR024082">
    <property type="entry name" value="PRODH_PutA_dom_II"/>
</dbReference>
<dbReference type="Pfam" id="PF14850">
    <property type="entry name" value="Pro_dh-DNA_bdg"/>
    <property type="match status" value="1"/>
</dbReference>
<evidence type="ECO:0000256" key="11">
    <source>
        <dbReference type="NCBIfam" id="TIGR01229"/>
    </source>
</evidence>
<evidence type="ECO:0000256" key="12">
    <source>
        <dbReference type="PROSITE-ProRule" id="PRU00742"/>
    </source>
</evidence>
<feature type="domain" description="Proline dehydrogenase PutA" evidence="15">
    <location>
        <begin position="364"/>
        <end position="458"/>
    </location>
</feature>
<accession>A0ABT1WCL8</accession>
<dbReference type="InterPro" id="IPR002872">
    <property type="entry name" value="Proline_DH_dom"/>
</dbReference>
<dbReference type="InterPro" id="IPR023696">
    <property type="entry name" value="Ureohydrolase_dom_sf"/>
</dbReference>
<dbReference type="InterPro" id="IPR006035">
    <property type="entry name" value="Ureohydrolase"/>
</dbReference>
<dbReference type="EC" id="3.5.3.1" evidence="11"/>
<dbReference type="Gene3D" id="3.40.309.10">
    <property type="entry name" value="Aldehyde Dehydrogenase, Chain A, domain 2"/>
    <property type="match status" value="1"/>
</dbReference>
<evidence type="ECO:0000256" key="4">
    <source>
        <dbReference type="ARBA" id="ARBA00022503"/>
    </source>
</evidence>
<evidence type="ECO:0000256" key="5">
    <source>
        <dbReference type="ARBA" id="ARBA00022723"/>
    </source>
</evidence>
<evidence type="ECO:0000256" key="2">
    <source>
        <dbReference type="ARBA" id="ARBA00004786"/>
    </source>
</evidence>
<dbReference type="InterPro" id="IPR016161">
    <property type="entry name" value="Ald_DH/histidinol_DH"/>
</dbReference>
<dbReference type="SUPFAM" id="SSF52768">
    <property type="entry name" value="Arginase/deacetylase"/>
    <property type="match status" value="1"/>
</dbReference>
<comment type="catalytic activity">
    <reaction evidence="10">
        <text>L-glutamate 5-semialdehyde + NAD(+) + H2O = L-glutamate + NADH + 2 H(+)</text>
        <dbReference type="Rhea" id="RHEA:30235"/>
        <dbReference type="ChEBI" id="CHEBI:15377"/>
        <dbReference type="ChEBI" id="CHEBI:15378"/>
        <dbReference type="ChEBI" id="CHEBI:29985"/>
        <dbReference type="ChEBI" id="CHEBI:57540"/>
        <dbReference type="ChEBI" id="CHEBI:57945"/>
        <dbReference type="ChEBI" id="CHEBI:58066"/>
        <dbReference type="EC" id="1.2.1.88"/>
    </reaction>
</comment>
<dbReference type="PANTHER" id="PTHR42862:SF1">
    <property type="entry name" value="DELTA-1-PYRROLINE-5-CARBOXYLATE DEHYDROGENASE 2, ISOFORM A-RELATED"/>
    <property type="match status" value="1"/>
</dbReference>
<dbReference type="Gene3D" id="3.40.800.10">
    <property type="entry name" value="Ureohydrolase domain"/>
    <property type="match status" value="1"/>
</dbReference>
<dbReference type="InterPro" id="IPR016163">
    <property type="entry name" value="Ald_DH_C"/>
</dbReference>
<dbReference type="GO" id="GO:0003842">
    <property type="term" value="F:L-glutamate gamma-semialdehyde dehydrogenase activity"/>
    <property type="evidence" value="ECO:0007669"/>
    <property type="project" value="UniProtKB-EC"/>
</dbReference>